<evidence type="ECO:0000313" key="4">
    <source>
        <dbReference type="Proteomes" id="UP000036987"/>
    </source>
</evidence>
<gene>
    <name evidence="3" type="ORF">ZOSMA_112G00400</name>
</gene>
<dbReference type="AlphaFoldDB" id="A0A0K9Q390"/>
<organism evidence="3 4">
    <name type="scientific">Zostera marina</name>
    <name type="common">Eelgrass</name>
    <dbReference type="NCBI Taxonomy" id="29655"/>
    <lineage>
        <taxon>Eukaryota</taxon>
        <taxon>Viridiplantae</taxon>
        <taxon>Streptophyta</taxon>
        <taxon>Embryophyta</taxon>
        <taxon>Tracheophyta</taxon>
        <taxon>Spermatophyta</taxon>
        <taxon>Magnoliopsida</taxon>
        <taxon>Liliopsida</taxon>
        <taxon>Zosteraceae</taxon>
        <taxon>Zostera</taxon>
    </lineage>
</organism>
<comment type="caution">
    <text evidence="3">The sequence shown here is derived from an EMBL/GenBank/DDBJ whole genome shotgun (WGS) entry which is preliminary data.</text>
</comment>
<dbReference type="EMBL" id="LFYR01000145">
    <property type="protein sequence ID" value="KMZ75624.1"/>
    <property type="molecule type" value="Genomic_DNA"/>
</dbReference>
<evidence type="ECO:0008006" key="5">
    <source>
        <dbReference type="Google" id="ProtNLM"/>
    </source>
</evidence>
<name>A0A0K9Q390_ZOSMR</name>
<keyword evidence="4" id="KW-1185">Reference proteome</keyword>
<evidence type="ECO:0000256" key="1">
    <source>
        <dbReference type="SAM" id="MobiDB-lite"/>
    </source>
</evidence>
<dbReference type="STRING" id="29655.A0A0K9Q390"/>
<feature type="region of interest" description="Disordered" evidence="1">
    <location>
        <begin position="35"/>
        <end position="66"/>
    </location>
</feature>
<feature type="compositionally biased region" description="Polar residues" evidence="1">
    <location>
        <begin position="38"/>
        <end position="53"/>
    </location>
</feature>
<keyword evidence="2" id="KW-0732">Signal</keyword>
<dbReference type="Proteomes" id="UP000036987">
    <property type="component" value="Unassembled WGS sequence"/>
</dbReference>
<sequence length="118" mass="12936">MAYLKCLLFMFFLLVTLQLVFQDVGANELLPEEAGEGLSTNNINEDSMLNSDSDGNESKDIPKGSFEDAKYPYGGGYYGGRRGGYYGGYPRGGYYGGYPRGGYYRGGYPGYRCGPYGC</sequence>
<evidence type="ECO:0000256" key="2">
    <source>
        <dbReference type="SAM" id="SignalP"/>
    </source>
</evidence>
<proteinExistence type="predicted"/>
<reference evidence="4" key="1">
    <citation type="journal article" date="2016" name="Nature">
        <title>The genome of the seagrass Zostera marina reveals angiosperm adaptation to the sea.</title>
        <authorList>
            <person name="Olsen J.L."/>
            <person name="Rouze P."/>
            <person name="Verhelst B."/>
            <person name="Lin Y.-C."/>
            <person name="Bayer T."/>
            <person name="Collen J."/>
            <person name="Dattolo E."/>
            <person name="De Paoli E."/>
            <person name="Dittami S."/>
            <person name="Maumus F."/>
            <person name="Michel G."/>
            <person name="Kersting A."/>
            <person name="Lauritano C."/>
            <person name="Lohaus R."/>
            <person name="Toepel M."/>
            <person name="Tonon T."/>
            <person name="Vanneste K."/>
            <person name="Amirebrahimi M."/>
            <person name="Brakel J."/>
            <person name="Bostroem C."/>
            <person name="Chovatia M."/>
            <person name="Grimwood J."/>
            <person name="Jenkins J.W."/>
            <person name="Jueterbock A."/>
            <person name="Mraz A."/>
            <person name="Stam W.T."/>
            <person name="Tice H."/>
            <person name="Bornberg-Bauer E."/>
            <person name="Green P.J."/>
            <person name="Pearson G.A."/>
            <person name="Procaccini G."/>
            <person name="Duarte C.M."/>
            <person name="Schmutz J."/>
            <person name="Reusch T.B.H."/>
            <person name="Van de Peer Y."/>
        </authorList>
    </citation>
    <scope>NUCLEOTIDE SEQUENCE [LARGE SCALE GENOMIC DNA]</scope>
    <source>
        <strain evidence="4">cv. Finnish</strain>
    </source>
</reference>
<protein>
    <recommendedName>
        <fullName evidence="5">Glycine-rich protein</fullName>
    </recommendedName>
</protein>
<accession>A0A0K9Q390</accession>
<feature type="signal peptide" evidence="2">
    <location>
        <begin position="1"/>
        <end position="22"/>
    </location>
</feature>
<feature type="compositionally biased region" description="Basic and acidic residues" evidence="1">
    <location>
        <begin position="56"/>
        <end position="66"/>
    </location>
</feature>
<evidence type="ECO:0000313" key="3">
    <source>
        <dbReference type="EMBL" id="KMZ75624.1"/>
    </source>
</evidence>
<feature type="chain" id="PRO_5005528510" description="Glycine-rich protein" evidence="2">
    <location>
        <begin position="23"/>
        <end position="118"/>
    </location>
</feature>